<evidence type="ECO:0000313" key="3">
    <source>
        <dbReference type="Proteomes" id="UP001164929"/>
    </source>
</evidence>
<feature type="region of interest" description="Disordered" evidence="1">
    <location>
        <begin position="19"/>
        <end position="78"/>
    </location>
</feature>
<dbReference type="Proteomes" id="UP001164929">
    <property type="component" value="Chromosome 8"/>
</dbReference>
<feature type="region of interest" description="Disordered" evidence="1">
    <location>
        <begin position="136"/>
        <end position="159"/>
    </location>
</feature>
<reference evidence="2" key="1">
    <citation type="journal article" date="2023" name="Mol. Ecol. Resour.">
        <title>Chromosome-level genome assembly of a triploid poplar Populus alba 'Berolinensis'.</title>
        <authorList>
            <person name="Chen S."/>
            <person name="Yu Y."/>
            <person name="Wang X."/>
            <person name="Wang S."/>
            <person name="Zhang T."/>
            <person name="Zhou Y."/>
            <person name="He R."/>
            <person name="Meng N."/>
            <person name="Wang Y."/>
            <person name="Liu W."/>
            <person name="Liu Z."/>
            <person name="Liu J."/>
            <person name="Guo Q."/>
            <person name="Huang H."/>
            <person name="Sederoff R.R."/>
            <person name="Wang G."/>
            <person name="Qu G."/>
            <person name="Chen S."/>
        </authorList>
    </citation>
    <scope>NUCLEOTIDE SEQUENCE</scope>
    <source>
        <strain evidence="2">SC-2020</strain>
    </source>
</reference>
<feature type="compositionally biased region" description="Low complexity" evidence="1">
    <location>
        <begin position="22"/>
        <end position="35"/>
    </location>
</feature>
<comment type="caution">
    <text evidence="2">The sequence shown here is derived from an EMBL/GenBank/DDBJ whole genome shotgun (WGS) entry which is preliminary data.</text>
</comment>
<accession>A0AAD6QFA8</accession>
<dbReference type="EMBL" id="JAQIZT010000008">
    <property type="protein sequence ID" value="KAJ6989317.1"/>
    <property type="molecule type" value="Genomic_DNA"/>
</dbReference>
<evidence type="ECO:0000313" key="2">
    <source>
        <dbReference type="EMBL" id="KAJ6989317.1"/>
    </source>
</evidence>
<keyword evidence="3" id="KW-1185">Reference proteome</keyword>
<name>A0AAD6QFA8_9ROSI</name>
<feature type="compositionally biased region" description="Acidic residues" evidence="1">
    <location>
        <begin position="50"/>
        <end position="60"/>
    </location>
</feature>
<protein>
    <submittedName>
        <fullName evidence="2">Uncharacterized protein</fullName>
    </submittedName>
</protein>
<proteinExistence type="predicted"/>
<sequence>MQNQQQLKVDLPENSVLALATPLSSSSPSSSLLPSDPHPPPTTVAKDCSNDNDYDEDEVDYSTSGGSSKFFHSPVPPSTRNNLNATLNNVLKVSPLCFSGQSIVPVATSTKKGPSPRPALQQNIPDVTRVDHNLTTIVSSPAEDSHSGTSHSPAPVEKW</sequence>
<evidence type="ECO:0000256" key="1">
    <source>
        <dbReference type="SAM" id="MobiDB-lite"/>
    </source>
</evidence>
<gene>
    <name evidence="2" type="ORF">NC653_022026</name>
</gene>
<dbReference type="AlphaFoldDB" id="A0AAD6QFA8"/>
<organism evidence="2 3">
    <name type="scientific">Populus alba x Populus x berolinensis</name>
    <dbReference type="NCBI Taxonomy" id="444605"/>
    <lineage>
        <taxon>Eukaryota</taxon>
        <taxon>Viridiplantae</taxon>
        <taxon>Streptophyta</taxon>
        <taxon>Embryophyta</taxon>
        <taxon>Tracheophyta</taxon>
        <taxon>Spermatophyta</taxon>
        <taxon>Magnoliopsida</taxon>
        <taxon>eudicotyledons</taxon>
        <taxon>Gunneridae</taxon>
        <taxon>Pentapetalae</taxon>
        <taxon>rosids</taxon>
        <taxon>fabids</taxon>
        <taxon>Malpighiales</taxon>
        <taxon>Salicaceae</taxon>
        <taxon>Saliceae</taxon>
        <taxon>Populus</taxon>
    </lineage>
</organism>